<accession>A0A914W6P6</accession>
<reference evidence="2" key="1">
    <citation type="submission" date="2022-11" db="UniProtKB">
        <authorList>
            <consortium name="WormBaseParasite"/>
        </authorList>
    </citation>
    <scope>IDENTIFICATION</scope>
</reference>
<evidence type="ECO:0000313" key="1">
    <source>
        <dbReference type="Proteomes" id="UP000887566"/>
    </source>
</evidence>
<protein>
    <submittedName>
        <fullName evidence="2">C-type lectin domain-containing protein</fullName>
    </submittedName>
</protein>
<keyword evidence="1" id="KW-1185">Reference proteome</keyword>
<dbReference type="Proteomes" id="UP000887566">
    <property type="component" value="Unplaced"/>
</dbReference>
<proteinExistence type="predicted"/>
<evidence type="ECO:0000313" key="2">
    <source>
        <dbReference type="WBParaSite" id="PSAMB.scaffold3184size19326.g20591.t1"/>
    </source>
</evidence>
<name>A0A914W6P6_9BILA</name>
<dbReference type="AlphaFoldDB" id="A0A914W6P6"/>
<sequence length="241" mass="27141">MVKSTDSTARTGMYEPANSCFAYIPATTTNGPPTLANSKSKCATLSSQVSSLGGTCMLGQLLDQATLANLSGQGVLKMGSKAFLNLRQLTSVVEPACDWYWVALDGSYVYPDPPILWYATEPDGAGVFPGGAHQGVFIYGLDSLNFNNYNFNNNSNHYVNNINYNCSYVYEHNNDNSSTYFYNHEHSNKYSSRYNIHNDNDDQFNSNINNKHNSIHYFYHFNNNKSFHNHFNIINYINNHN</sequence>
<organism evidence="1 2">
    <name type="scientific">Plectus sambesii</name>
    <dbReference type="NCBI Taxonomy" id="2011161"/>
    <lineage>
        <taxon>Eukaryota</taxon>
        <taxon>Metazoa</taxon>
        <taxon>Ecdysozoa</taxon>
        <taxon>Nematoda</taxon>
        <taxon>Chromadorea</taxon>
        <taxon>Plectida</taxon>
        <taxon>Plectina</taxon>
        <taxon>Plectoidea</taxon>
        <taxon>Plectidae</taxon>
        <taxon>Plectus</taxon>
    </lineage>
</organism>
<dbReference type="WBParaSite" id="PSAMB.scaffold3184size19326.g20591.t1">
    <property type="protein sequence ID" value="PSAMB.scaffold3184size19326.g20591.t1"/>
    <property type="gene ID" value="PSAMB.scaffold3184size19326.g20591"/>
</dbReference>